<dbReference type="RefSeq" id="WP_111195928.1">
    <property type="nucleotide sequence ID" value="NZ_QKVK01000001.1"/>
</dbReference>
<dbReference type="PANTHER" id="PTHR43877">
    <property type="entry name" value="AMINOALKYLPHOSPHONATE N-ACETYLTRANSFERASE-RELATED-RELATED"/>
    <property type="match status" value="1"/>
</dbReference>
<dbReference type="EMBL" id="QKVK01000001">
    <property type="protein sequence ID" value="PZF78600.1"/>
    <property type="molecule type" value="Genomic_DNA"/>
</dbReference>
<protein>
    <submittedName>
        <fullName evidence="4">GNAT family N-acetyltransferase</fullName>
    </submittedName>
</protein>
<keyword evidence="1 4" id="KW-0808">Transferase</keyword>
<dbReference type="InterPro" id="IPR050832">
    <property type="entry name" value="Bact_Acetyltransf"/>
</dbReference>
<dbReference type="PANTHER" id="PTHR43877:SF1">
    <property type="entry name" value="ACETYLTRANSFERASE"/>
    <property type="match status" value="1"/>
</dbReference>
<evidence type="ECO:0000256" key="1">
    <source>
        <dbReference type="ARBA" id="ARBA00022679"/>
    </source>
</evidence>
<accession>A0A2W2B111</accession>
<gene>
    <name evidence="4" type="ORF">DK847_01990</name>
</gene>
<dbReference type="InterPro" id="IPR016181">
    <property type="entry name" value="Acyl_CoA_acyltransferase"/>
</dbReference>
<dbReference type="AlphaFoldDB" id="A0A2W2B111"/>
<keyword evidence="5" id="KW-1185">Reference proteome</keyword>
<dbReference type="PROSITE" id="PS51186">
    <property type="entry name" value="GNAT"/>
    <property type="match status" value="1"/>
</dbReference>
<dbReference type="Proteomes" id="UP000248795">
    <property type="component" value="Unassembled WGS sequence"/>
</dbReference>
<evidence type="ECO:0000256" key="2">
    <source>
        <dbReference type="ARBA" id="ARBA00023315"/>
    </source>
</evidence>
<comment type="caution">
    <text evidence="4">The sequence shown here is derived from an EMBL/GenBank/DDBJ whole genome shotgun (WGS) entry which is preliminary data.</text>
</comment>
<sequence length="177" mass="19235">MTDVTFRIPTVADAGAIAHLHVACWREAYAGIVPVSILDQVDMADRTARWEGHLRNPAAQAFLAEVAGEPAGFIHRGVLDQPLAEGADGHVFALYLLQRFHRRGIGRHLVGLAAADWLARGGRALSLGVLSANQPAVAFYEALGARFVRPDSYLWHGHSLPESIYVFEDLAGLSRFA</sequence>
<dbReference type="CDD" id="cd04301">
    <property type="entry name" value="NAT_SF"/>
    <property type="match status" value="1"/>
</dbReference>
<proteinExistence type="predicted"/>
<evidence type="ECO:0000313" key="4">
    <source>
        <dbReference type="EMBL" id="PZF78600.1"/>
    </source>
</evidence>
<evidence type="ECO:0000313" key="5">
    <source>
        <dbReference type="Proteomes" id="UP000248795"/>
    </source>
</evidence>
<dbReference type="InterPro" id="IPR000182">
    <property type="entry name" value="GNAT_dom"/>
</dbReference>
<dbReference type="GO" id="GO:0016747">
    <property type="term" value="F:acyltransferase activity, transferring groups other than amino-acyl groups"/>
    <property type="evidence" value="ECO:0007669"/>
    <property type="project" value="InterPro"/>
</dbReference>
<reference evidence="5" key="1">
    <citation type="submission" date="2018-06" db="EMBL/GenBank/DDBJ databases">
        <title>Aestuariibacter litoralis strain KCTC 52945T.</title>
        <authorList>
            <person name="Li X."/>
            <person name="Salam N."/>
            <person name="Li J.-L."/>
            <person name="Chen Y.-M."/>
            <person name="Yang Z.-W."/>
            <person name="Zhang L.-Y."/>
            <person name="Han M.-X."/>
            <person name="Xiao M."/>
            <person name="Li W.-J."/>
        </authorList>
    </citation>
    <scope>NUCLEOTIDE SEQUENCE [LARGE SCALE GENOMIC DNA]</scope>
    <source>
        <strain evidence="5">KCTC 52945</strain>
    </source>
</reference>
<dbReference type="Gene3D" id="3.40.630.30">
    <property type="match status" value="1"/>
</dbReference>
<organism evidence="4 5">
    <name type="scientific">Aestuariivirga litoralis</name>
    <dbReference type="NCBI Taxonomy" id="2650924"/>
    <lineage>
        <taxon>Bacteria</taxon>
        <taxon>Pseudomonadati</taxon>
        <taxon>Pseudomonadota</taxon>
        <taxon>Alphaproteobacteria</taxon>
        <taxon>Hyphomicrobiales</taxon>
        <taxon>Aestuariivirgaceae</taxon>
        <taxon>Aestuariivirga</taxon>
    </lineage>
</organism>
<feature type="domain" description="N-acetyltransferase" evidence="3">
    <location>
        <begin position="4"/>
        <end position="161"/>
    </location>
</feature>
<keyword evidence="2" id="KW-0012">Acyltransferase</keyword>
<name>A0A2W2B111_9HYPH</name>
<dbReference type="SUPFAM" id="SSF55729">
    <property type="entry name" value="Acyl-CoA N-acyltransferases (Nat)"/>
    <property type="match status" value="1"/>
</dbReference>
<evidence type="ECO:0000259" key="3">
    <source>
        <dbReference type="PROSITE" id="PS51186"/>
    </source>
</evidence>
<dbReference type="Pfam" id="PF00583">
    <property type="entry name" value="Acetyltransf_1"/>
    <property type="match status" value="1"/>
</dbReference>